<evidence type="ECO:0000313" key="3">
    <source>
        <dbReference type="Proteomes" id="UP000631653"/>
    </source>
</evidence>
<evidence type="ECO:0000256" key="1">
    <source>
        <dbReference type="SAM" id="Coils"/>
    </source>
</evidence>
<comment type="caution">
    <text evidence="2">The sequence shown here is derived from an EMBL/GenBank/DDBJ whole genome shotgun (WGS) entry which is preliminary data.</text>
</comment>
<sequence length="230" mass="26168">MTTETISTKQDVLGMLFSEDFSLNEIETENEECVEANTEEKESKEFLPLPVTYTSEQVTEMVDAAVKQAIEKTRSEVEEEKKEQFDQSFQEKLSILEDSFLEINKNINNEVASYAQKASNSIISSVVAAFPQWSDVYDPLKASKILTVVSECFSEEFRVSIKSHPDNFVSFESGESTDVNAFDRKLGFEKDPSMNRSDFEIQWKNGSVSRDINKIVRDILSSMEISHLHS</sequence>
<accession>A0ABX0K111</accession>
<organism evidence="2 3">
    <name type="scientific">Acetobacter conturbans</name>
    <dbReference type="NCBI Taxonomy" id="1737472"/>
    <lineage>
        <taxon>Bacteria</taxon>
        <taxon>Pseudomonadati</taxon>
        <taxon>Pseudomonadota</taxon>
        <taxon>Alphaproteobacteria</taxon>
        <taxon>Acetobacterales</taxon>
        <taxon>Acetobacteraceae</taxon>
        <taxon>Acetobacter</taxon>
    </lineage>
</organism>
<name>A0ABX0K111_9PROT</name>
<protein>
    <recommendedName>
        <fullName evidence="4">Flagellar assembly protein FliH/Type III secretion system HrpE domain-containing protein</fullName>
    </recommendedName>
</protein>
<keyword evidence="3" id="KW-1185">Reference proteome</keyword>
<evidence type="ECO:0008006" key="4">
    <source>
        <dbReference type="Google" id="ProtNLM"/>
    </source>
</evidence>
<dbReference type="RefSeq" id="WP_173570726.1">
    <property type="nucleotide sequence ID" value="NZ_WOSY01000011.1"/>
</dbReference>
<keyword evidence="1" id="KW-0175">Coiled coil</keyword>
<evidence type="ECO:0000313" key="2">
    <source>
        <dbReference type="EMBL" id="NHN89402.1"/>
    </source>
</evidence>
<reference evidence="2 3" key="1">
    <citation type="journal article" date="2020" name="Int. J. Syst. Evol. Microbiol.">
        <title>Novel acetic acid bacteria from cider fermentations: Acetobacter conturbans sp. nov. and Acetobacter fallax sp. nov.</title>
        <authorList>
            <person name="Sombolestani A.S."/>
            <person name="Cleenwerck I."/>
            <person name="Cnockaert M."/>
            <person name="Borremans W."/>
            <person name="Wieme A.D."/>
            <person name="De Vuyst L."/>
            <person name="Vandamme P."/>
        </authorList>
    </citation>
    <scope>NUCLEOTIDE SEQUENCE [LARGE SCALE GENOMIC DNA]</scope>
    <source>
        <strain evidence="2 3">LMG 1627</strain>
    </source>
</reference>
<feature type="coiled-coil region" evidence="1">
    <location>
        <begin position="23"/>
        <end position="87"/>
    </location>
</feature>
<proteinExistence type="predicted"/>
<dbReference type="EMBL" id="WOSY01000011">
    <property type="protein sequence ID" value="NHN89402.1"/>
    <property type="molecule type" value="Genomic_DNA"/>
</dbReference>
<gene>
    <name evidence="2" type="ORF">GOB81_12295</name>
</gene>
<dbReference type="Proteomes" id="UP000631653">
    <property type="component" value="Unassembled WGS sequence"/>
</dbReference>